<comment type="similarity">
    <text evidence="2">Belongs to the sulfatase family.</text>
</comment>
<keyword evidence="6" id="KW-0106">Calcium</keyword>
<evidence type="ECO:0000256" key="3">
    <source>
        <dbReference type="ARBA" id="ARBA00022723"/>
    </source>
</evidence>
<dbReference type="InterPro" id="IPR000917">
    <property type="entry name" value="Sulfatase_N"/>
</dbReference>
<dbReference type="AlphaFoldDB" id="A0A1H9PAC5"/>
<feature type="chain" id="PRO_5011634723" evidence="7">
    <location>
        <begin position="28"/>
        <end position="459"/>
    </location>
</feature>
<dbReference type="EMBL" id="FOFB01000045">
    <property type="protein sequence ID" value="SER45146.1"/>
    <property type="molecule type" value="Genomic_DNA"/>
</dbReference>
<evidence type="ECO:0000313" key="9">
    <source>
        <dbReference type="EMBL" id="SER45146.1"/>
    </source>
</evidence>
<dbReference type="Proteomes" id="UP000199021">
    <property type="component" value="Unassembled WGS sequence"/>
</dbReference>
<evidence type="ECO:0000256" key="6">
    <source>
        <dbReference type="ARBA" id="ARBA00022837"/>
    </source>
</evidence>
<dbReference type="SUPFAM" id="SSF53649">
    <property type="entry name" value="Alkaline phosphatase-like"/>
    <property type="match status" value="1"/>
</dbReference>
<evidence type="ECO:0000259" key="8">
    <source>
        <dbReference type="Pfam" id="PF00884"/>
    </source>
</evidence>
<evidence type="ECO:0000256" key="7">
    <source>
        <dbReference type="SAM" id="SignalP"/>
    </source>
</evidence>
<dbReference type="Pfam" id="PF00884">
    <property type="entry name" value="Sulfatase"/>
    <property type="match status" value="1"/>
</dbReference>
<name>A0A1H9PAC5_9BACT</name>
<dbReference type="InterPro" id="IPR017850">
    <property type="entry name" value="Alkaline_phosphatase_core_sf"/>
</dbReference>
<protein>
    <submittedName>
        <fullName evidence="9">Arylsulfatase A</fullName>
    </submittedName>
</protein>
<evidence type="ECO:0000256" key="5">
    <source>
        <dbReference type="ARBA" id="ARBA00022801"/>
    </source>
</evidence>
<dbReference type="RefSeq" id="WP_090173513.1">
    <property type="nucleotide sequence ID" value="NZ_FOFB01000045.1"/>
</dbReference>
<evidence type="ECO:0000313" key="10">
    <source>
        <dbReference type="Proteomes" id="UP000199021"/>
    </source>
</evidence>
<keyword evidence="3" id="KW-0479">Metal-binding</keyword>
<dbReference type="PANTHER" id="PTHR42693">
    <property type="entry name" value="ARYLSULFATASE FAMILY MEMBER"/>
    <property type="match status" value="1"/>
</dbReference>
<organism evidence="9 10">
    <name type="scientific">Neolewinella agarilytica</name>
    <dbReference type="NCBI Taxonomy" id="478744"/>
    <lineage>
        <taxon>Bacteria</taxon>
        <taxon>Pseudomonadati</taxon>
        <taxon>Bacteroidota</taxon>
        <taxon>Saprospiria</taxon>
        <taxon>Saprospirales</taxon>
        <taxon>Lewinellaceae</taxon>
        <taxon>Neolewinella</taxon>
    </lineage>
</organism>
<dbReference type="PANTHER" id="PTHR42693:SF42">
    <property type="entry name" value="ARYLSULFATASE G"/>
    <property type="match status" value="1"/>
</dbReference>
<dbReference type="Gene3D" id="3.40.720.10">
    <property type="entry name" value="Alkaline Phosphatase, subunit A"/>
    <property type="match status" value="1"/>
</dbReference>
<dbReference type="GO" id="GO:0004065">
    <property type="term" value="F:arylsulfatase activity"/>
    <property type="evidence" value="ECO:0007669"/>
    <property type="project" value="TreeGrafter"/>
</dbReference>
<reference evidence="10" key="1">
    <citation type="submission" date="2016-10" db="EMBL/GenBank/DDBJ databases">
        <authorList>
            <person name="Varghese N."/>
            <person name="Submissions S."/>
        </authorList>
    </citation>
    <scope>NUCLEOTIDE SEQUENCE [LARGE SCALE GENOMIC DNA]</scope>
    <source>
        <strain evidence="10">DSM 24740</strain>
    </source>
</reference>
<dbReference type="STRING" id="478744.SAMN05444359_1452"/>
<dbReference type="InParanoid" id="A0A1H9PAC5"/>
<comment type="cofactor">
    <cofactor evidence="1">
        <name>Ca(2+)</name>
        <dbReference type="ChEBI" id="CHEBI:29108"/>
    </cofactor>
</comment>
<dbReference type="CDD" id="cd16144">
    <property type="entry name" value="ARS_like"/>
    <property type="match status" value="1"/>
</dbReference>
<proteinExistence type="inferred from homology"/>
<keyword evidence="4 7" id="KW-0732">Signal</keyword>
<accession>A0A1H9PAC5</accession>
<dbReference type="GO" id="GO:0046872">
    <property type="term" value="F:metal ion binding"/>
    <property type="evidence" value="ECO:0007669"/>
    <property type="project" value="UniProtKB-KW"/>
</dbReference>
<dbReference type="OrthoDB" id="9764377at2"/>
<gene>
    <name evidence="9" type="ORF">SAMN05444359_1452</name>
</gene>
<sequence length="459" mass="50457">MRHFWPFILLSLWLAACDSTTVPSSDAALNAVSATDLPRPNILLIVADDLGWADLNCYGNPLIKTPHLDELARKGVQFMQGYASAPLGSPSRASLHTGLYPARLGLTNDIAAGEKGLRTGTETLAELVGRAGYKTAQIGKWALGAQPADHGFAESFAAGAVRQPQSFYHPFFEGEPFPDLLAATQEGDYLPDALTDHALGLLDKWQNDNWFISLNFYAPHLPIEGRKDQVTAYRQLIDSTHWRKFPTVEYAAMVSVIDENVGRLMAALKAQGQLDNTLIVFVSDNGGLHVAGPEGQERHTPPTDNGILRAGKGSLFEGGIRIPFIVHYPAATKNTQASHIPVIGTDIFPTVCEVLGRQDYSPSPDGRSLLPLLRGEEVPERTLYWHFPHESPQGGTPAAAARRGGFKVYADLRTDSVFYYNLRQLPDESLRMATLPKEVELLEDLRGWQRELGARTRVR</sequence>
<evidence type="ECO:0000256" key="2">
    <source>
        <dbReference type="ARBA" id="ARBA00008779"/>
    </source>
</evidence>
<dbReference type="PROSITE" id="PS51257">
    <property type="entry name" value="PROKAR_LIPOPROTEIN"/>
    <property type="match status" value="1"/>
</dbReference>
<keyword evidence="10" id="KW-1185">Reference proteome</keyword>
<feature type="domain" description="Sulfatase N-terminal" evidence="8">
    <location>
        <begin position="40"/>
        <end position="356"/>
    </location>
</feature>
<dbReference type="FunCoup" id="A0A1H9PAC5">
    <property type="interactions" value="130"/>
</dbReference>
<feature type="signal peptide" evidence="7">
    <location>
        <begin position="1"/>
        <end position="27"/>
    </location>
</feature>
<evidence type="ECO:0000256" key="4">
    <source>
        <dbReference type="ARBA" id="ARBA00022729"/>
    </source>
</evidence>
<dbReference type="InterPro" id="IPR050738">
    <property type="entry name" value="Sulfatase"/>
</dbReference>
<evidence type="ECO:0000256" key="1">
    <source>
        <dbReference type="ARBA" id="ARBA00001913"/>
    </source>
</evidence>
<keyword evidence="5" id="KW-0378">Hydrolase</keyword>